<evidence type="ECO:0000256" key="1">
    <source>
        <dbReference type="SAM" id="MobiDB-lite"/>
    </source>
</evidence>
<name>A0A370X3V0_9GAMM</name>
<dbReference type="PANTHER" id="PTHR38731:SF3">
    <property type="entry name" value="BLL6125 PROTEIN"/>
    <property type="match status" value="1"/>
</dbReference>
<protein>
    <recommendedName>
        <fullName evidence="4">FecR protein domain-containing protein</fullName>
    </recommendedName>
</protein>
<dbReference type="Proteomes" id="UP000254258">
    <property type="component" value="Unassembled WGS sequence"/>
</dbReference>
<dbReference type="EMBL" id="QRBE01000003">
    <property type="protein sequence ID" value="RDS82967.1"/>
    <property type="molecule type" value="Genomic_DNA"/>
</dbReference>
<dbReference type="InterPro" id="IPR046535">
    <property type="entry name" value="DUF6600"/>
</dbReference>
<proteinExistence type="predicted"/>
<comment type="caution">
    <text evidence="2">The sequence shown here is derived from an EMBL/GenBank/DDBJ whole genome shotgun (WGS) entry which is preliminary data.</text>
</comment>
<dbReference type="AlphaFoldDB" id="A0A370X3V0"/>
<organism evidence="2 3">
    <name type="scientific">Dyella monticola</name>
    <dbReference type="NCBI Taxonomy" id="1927958"/>
    <lineage>
        <taxon>Bacteria</taxon>
        <taxon>Pseudomonadati</taxon>
        <taxon>Pseudomonadota</taxon>
        <taxon>Gammaproteobacteria</taxon>
        <taxon>Lysobacterales</taxon>
        <taxon>Rhodanobacteraceae</taxon>
        <taxon>Dyella</taxon>
    </lineage>
</organism>
<feature type="compositionally biased region" description="Basic and acidic residues" evidence="1">
    <location>
        <begin position="537"/>
        <end position="548"/>
    </location>
</feature>
<evidence type="ECO:0000313" key="2">
    <source>
        <dbReference type="EMBL" id="RDS82967.1"/>
    </source>
</evidence>
<evidence type="ECO:0000313" key="3">
    <source>
        <dbReference type="Proteomes" id="UP000254258"/>
    </source>
</evidence>
<accession>A0A370X3V0</accession>
<dbReference type="Pfam" id="PF20245">
    <property type="entry name" value="DUF6600"/>
    <property type="match status" value="1"/>
</dbReference>
<evidence type="ECO:0008006" key="4">
    <source>
        <dbReference type="Google" id="ProtNLM"/>
    </source>
</evidence>
<gene>
    <name evidence="2" type="ORF">DWU98_07480</name>
</gene>
<keyword evidence="3" id="KW-1185">Reference proteome</keyword>
<feature type="region of interest" description="Disordered" evidence="1">
    <location>
        <begin position="520"/>
        <end position="610"/>
    </location>
</feature>
<dbReference type="PANTHER" id="PTHR38731">
    <property type="entry name" value="LIPL45-RELATED LIPOPROTEIN-RELATED"/>
    <property type="match status" value="1"/>
</dbReference>
<reference evidence="2 3" key="1">
    <citation type="submission" date="2018-07" db="EMBL/GenBank/DDBJ databases">
        <title>Dyella monticola sp. nov. and Dyella psychrodurans sp. nov. isolated from monsoon evergreen broad-leaved forest soil of Dinghu Mountain, China.</title>
        <authorList>
            <person name="Gao Z."/>
            <person name="Qiu L."/>
        </authorList>
    </citation>
    <scope>NUCLEOTIDE SEQUENCE [LARGE SCALE GENOMIC DNA]</scope>
    <source>
        <strain evidence="2 3">4G-K06</strain>
    </source>
</reference>
<sequence length="610" mass="65710">MLLLATGVAQAQTDSNDPASGDPPARVARLSYAQGDLGLLPAGSTEWSAADINRPLTNGDKLSGGPGARAELDLGGAALRINGQTDIGVLNLNGQIGQFELTQGTLSITVQSLDEGATYEIDTPTLALVINQPGTFRIDVGPNGNGSTVTVFGGGGIVYGENNAQRQVFSGRSYAFTDSSLNGMTVSQIDSRDEFDAWCNDRDAQYANTANAQYVSNDVVGGQDLNQYGDWEEDDDYGAVWYPAGVAVGWAPYTFGHWVWIGPWGWTWVDGMPWGFAPYHYGRWAFLHDRWGWMPGPRGVRSIYAPALVAFVGIGRGGPVGWFPLGPHEVYNPWYHASRGYYANVNTSNIAIGRGYNHAALVGAIDHQYGFYRAGRPVTGVNYVNRDVPHAFTAVSAQAFASARNVQGNQMHMDARQVAGAAVVSPASLQRPSPASFGQPRVAHTHPLPAAGFSRPVVAVNAPAAAMAANTARPAANVRVLQVQPNAAPRVVSGQAFPHYATPEPHQATLPQVPHFAPAQQIQQAPHYAPTPSIESEQQRFEAAERAHQYVPQEQARPYEPNPSYEPMRPSYQPPVYAHPEMGRPQPQSHPQSAPPHPHSSPPARDDNKH</sequence>